<sequence>MTRHLITFGALAALLALTTWVAFLDLGAGNPVLALGIAAAKAALVAFGFMGLGRSAMQIRLTGAAALVWLAIFVGLTLWAGLSG</sequence>
<keyword evidence="4 6" id="KW-1133">Transmembrane helix</keyword>
<dbReference type="InterPro" id="IPR005171">
    <property type="entry name" value="Cyt_c_oxidase_su4_prok"/>
</dbReference>
<gene>
    <name evidence="7" type="ORF">P1J78_18585</name>
</gene>
<reference evidence="7" key="1">
    <citation type="submission" date="2023-03" db="EMBL/GenBank/DDBJ databases">
        <title>Multiphase analysis and comparison of six strains from genera Psychromarinibacter, Lutimaribacter, and Maritimibacter, including a novel species: Psychromarinibacter sediminicola sp. nov.</title>
        <authorList>
            <person name="Wang Y.-H."/>
            <person name="Ye M.-Q."/>
            <person name="Du Z.-J."/>
        </authorList>
    </citation>
    <scope>NUCLEOTIDE SEQUENCE</scope>
    <source>
        <strain evidence="7">C21-152</strain>
    </source>
</reference>
<evidence type="ECO:0000256" key="5">
    <source>
        <dbReference type="ARBA" id="ARBA00023136"/>
    </source>
</evidence>
<dbReference type="Proteomes" id="UP001220964">
    <property type="component" value="Unassembled WGS sequence"/>
</dbReference>
<keyword evidence="8" id="KW-1185">Reference proteome</keyword>
<evidence type="ECO:0000256" key="1">
    <source>
        <dbReference type="ARBA" id="ARBA00004651"/>
    </source>
</evidence>
<feature type="transmembrane region" description="Helical" evidence="6">
    <location>
        <begin position="64"/>
        <end position="82"/>
    </location>
</feature>
<dbReference type="RefSeq" id="WP_275568878.1">
    <property type="nucleotide sequence ID" value="NZ_JARGYC010000060.1"/>
</dbReference>
<dbReference type="NCBIfam" id="TIGR02229">
    <property type="entry name" value="caa3_sub_IV"/>
    <property type="match status" value="1"/>
</dbReference>
<comment type="caution">
    <text evidence="7">The sequence shown here is derived from an EMBL/GenBank/DDBJ whole genome shotgun (WGS) entry which is preliminary data.</text>
</comment>
<dbReference type="GO" id="GO:0005886">
    <property type="term" value="C:plasma membrane"/>
    <property type="evidence" value="ECO:0007669"/>
    <property type="project" value="UniProtKB-SubCell"/>
</dbReference>
<proteinExistence type="predicted"/>
<protein>
    <submittedName>
        <fullName evidence="7">Cytochrome C oxidase subunit IV family protein</fullName>
    </submittedName>
</protein>
<dbReference type="InterPro" id="IPR011743">
    <property type="entry name" value="Caa3_sub_IV"/>
</dbReference>
<evidence type="ECO:0000313" key="7">
    <source>
        <dbReference type="EMBL" id="MDF0602752.1"/>
    </source>
</evidence>
<evidence type="ECO:0000256" key="4">
    <source>
        <dbReference type="ARBA" id="ARBA00022989"/>
    </source>
</evidence>
<evidence type="ECO:0000256" key="6">
    <source>
        <dbReference type="SAM" id="Phobius"/>
    </source>
</evidence>
<evidence type="ECO:0000256" key="3">
    <source>
        <dbReference type="ARBA" id="ARBA00022692"/>
    </source>
</evidence>
<dbReference type="EMBL" id="JARGYC010000060">
    <property type="protein sequence ID" value="MDF0602752.1"/>
    <property type="molecule type" value="Genomic_DNA"/>
</dbReference>
<accession>A0AAE3TA00</accession>
<keyword evidence="3 6" id="KW-0812">Transmembrane</keyword>
<evidence type="ECO:0000313" key="8">
    <source>
        <dbReference type="Proteomes" id="UP001220964"/>
    </source>
</evidence>
<feature type="transmembrane region" description="Helical" evidence="6">
    <location>
        <begin position="31"/>
        <end position="52"/>
    </location>
</feature>
<keyword evidence="5 6" id="KW-0472">Membrane</keyword>
<name>A0AAE3TA00_9RHOB</name>
<comment type="subcellular location">
    <subcellularLocation>
        <location evidence="1">Cell membrane</location>
        <topology evidence="1">Multi-pass membrane protein</topology>
    </subcellularLocation>
</comment>
<evidence type="ECO:0000256" key="2">
    <source>
        <dbReference type="ARBA" id="ARBA00022475"/>
    </source>
</evidence>
<keyword evidence="2" id="KW-1003">Cell membrane</keyword>
<dbReference type="AlphaFoldDB" id="A0AAE3TA00"/>
<organism evidence="7 8">
    <name type="scientific">Psychromarinibacter sediminicola</name>
    <dbReference type="NCBI Taxonomy" id="3033385"/>
    <lineage>
        <taxon>Bacteria</taxon>
        <taxon>Pseudomonadati</taxon>
        <taxon>Pseudomonadota</taxon>
        <taxon>Alphaproteobacteria</taxon>
        <taxon>Rhodobacterales</taxon>
        <taxon>Paracoccaceae</taxon>
        <taxon>Psychromarinibacter</taxon>
    </lineage>
</organism>
<dbReference type="Pfam" id="PF03626">
    <property type="entry name" value="COX4_pro"/>
    <property type="match status" value="1"/>
</dbReference>